<dbReference type="InterPro" id="IPR004846">
    <property type="entry name" value="T2SS/T3SS_dom"/>
</dbReference>
<dbReference type="EMBL" id="JAOCKG010000004">
    <property type="protein sequence ID" value="MDH2051211.1"/>
    <property type="molecule type" value="Genomic_DNA"/>
</dbReference>
<dbReference type="GO" id="GO:0015627">
    <property type="term" value="C:type II protein secretion system complex"/>
    <property type="evidence" value="ECO:0007669"/>
    <property type="project" value="TreeGrafter"/>
</dbReference>
<dbReference type="PANTHER" id="PTHR30332:SF24">
    <property type="entry name" value="SECRETIN GSPD-RELATED"/>
    <property type="match status" value="1"/>
</dbReference>
<dbReference type="PANTHER" id="PTHR30332">
    <property type="entry name" value="PROBABLE GENERAL SECRETION PATHWAY PROTEIN D"/>
    <property type="match status" value="1"/>
</dbReference>
<keyword evidence="2 5" id="KW-0732">Signal</keyword>
<feature type="domain" description="Type II/III secretion system secretin-like" evidence="6">
    <location>
        <begin position="401"/>
        <end position="529"/>
    </location>
</feature>
<dbReference type="RefSeq" id="WP_280026926.1">
    <property type="nucleotide sequence ID" value="NZ_JAOCKG010000004.1"/>
</dbReference>
<reference evidence="7" key="1">
    <citation type="submission" date="2022-09" db="EMBL/GenBank/DDBJ databases">
        <title>Intensive care unit water sources are persistently colonized with multi-drug resistant bacteria and are the site of extensive horizontal gene transfer of antibiotic resistance genes.</title>
        <authorList>
            <person name="Diorio-Toth L."/>
        </authorList>
    </citation>
    <scope>NUCLEOTIDE SEQUENCE</scope>
    <source>
        <strain evidence="7">GD03676</strain>
    </source>
</reference>
<evidence type="ECO:0000313" key="7">
    <source>
        <dbReference type="EMBL" id="MDH2051211.1"/>
    </source>
</evidence>
<dbReference type="Proteomes" id="UP001161276">
    <property type="component" value="Unassembled WGS sequence"/>
</dbReference>
<dbReference type="GO" id="GO:0016020">
    <property type="term" value="C:membrane"/>
    <property type="evidence" value="ECO:0007669"/>
    <property type="project" value="UniProtKB-SubCell"/>
</dbReference>
<dbReference type="PROSITE" id="PS51257">
    <property type="entry name" value="PROKAR_LIPOPROTEIN"/>
    <property type="match status" value="1"/>
</dbReference>
<evidence type="ECO:0000256" key="4">
    <source>
        <dbReference type="RuleBase" id="RU004003"/>
    </source>
</evidence>
<comment type="similarity">
    <text evidence="4">Belongs to the bacterial secretin family.</text>
</comment>
<comment type="caution">
    <text evidence="7">The sequence shown here is derived from an EMBL/GenBank/DDBJ whole genome shotgun (WGS) entry which is preliminary data.</text>
</comment>
<organism evidence="7 8">
    <name type="scientific">Achromobacter marplatensis</name>
    <dbReference type="NCBI Taxonomy" id="470868"/>
    <lineage>
        <taxon>Bacteria</taxon>
        <taxon>Pseudomonadati</taxon>
        <taxon>Pseudomonadota</taxon>
        <taxon>Betaproteobacteria</taxon>
        <taxon>Burkholderiales</taxon>
        <taxon>Alcaligenaceae</taxon>
        <taxon>Achromobacter</taxon>
    </lineage>
</organism>
<feature type="signal peptide" evidence="5">
    <location>
        <begin position="1"/>
        <end position="20"/>
    </location>
</feature>
<keyword evidence="3" id="KW-0472">Membrane</keyword>
<evidence type="ECO:0000259" key="6">
    <source>
        <dbReference type="Pfam" id="PF00263"/>
    </source>
</evidence>
<protein>
    <recommendedName>
        <fullName evidence="6">Type II/III secretion system secretin-like domain-containing protein</fullName>
    </recommendedName>
</protein>
<gene>
    <name evidence="7" type="ORF">N5K24_12435</name>
</gene>
<dbReference type="AlphaFoldDB" id="A0AA42WBF7"/>
<dbReference type="Pfam" id="PF00263">
    <property type="entry name" value="Secretin"/>
    <property type="match status" value="1"/>
</dbReference>
<feature type="chain" id="PRO_5041299287" description="Type II/III secretion system secretin-like domain-containing protein" evidence="5">
    <location>
        <begin position="21"/>
        <end position="563"/>
    </location>
</feature>
<evidence type="ECO:0000256" key="1">
    <source>
        <dbReference type="ARBA" id="ARBA00004370"/>
    </source>
</evidence>
<evidence type="ECO:0000256" key="5">
    <source>
        <dbReference type="SAM" id="SignalP"/>
    </source>
</evidence>
<evidence type="ECO:0000313" key="8">
    <source>
        <dbReference type="Proteomes" id="UP001161276"/>
    </source>
</evidence>
<proteinExistence type="inferred from homology"/>
<sequence length="563" mass="59978">MTAYRTVAAALTLAALSGCSALQSTDRVTARADHEGSKGAFAMDAFKGMAGDTDRAKGQVVELPWIAGRPQPLARDVTLPPALRANVNTTLLFENSAADLKTLADRVQLATGILTHVSADALLPAEYFLPRLAIEQGIATASASLTAATADTLVPALIPGIAVDRTAGPVLPQGVARTKMAPLPPGQAPLATVLDSIALRLGVYWRYDEKIGALLFYRTETKSYVVRTPTQAAEENLQRDIKSANSTLADKSTNSSKEEARELAAVVTKLGQFLSRAGVIKSADGAANTIVVTDTKDAQDRIGEFLDAENRQMTRRVRLVFEEITVQRDRLNQGSIDWKILFNSLGRGNTASATGVGPLLDAAQAAGSVGASVGSGPFAGTNIALSALSQLGSIVNHKSIPLLSQNRRPAKYDTRNTFQYIKDLQQTQSTSDSSAPTVTVTQDEKTVGTFLTVVPDAQDDGQVLLTIAYDDTRLIEMKKQPLGSRDDQSFVQQTNIGGQGRVQQVMVRPGEQVVIGGYQQSADSSTRRRLDDKAPMLMGGSDASQEQQLLTVVLVTAIPEEGF</sequence>
<dbReference type="GO" id="GO:0009306">
    <property type="term" value="P:protein secretion"/>
    <property type="evidence" value="ECO:0007669"/>
    <property type="project" value="InterPro"/>
</dbReference>
<dbReference type="InterPro" id="IPR050810">
    <property type="entry name" value="Bact_Secretion_Sys_Channel"/>
</dbReference>
<name>A0AA42WBF7_9BURK</name>
<evidence type="ECO:0000256" key="2">
    <source>
        <dbReference type="ARBA" id="ARBA00022729"/>
    </source>
</evidence>
<accession>A0AA42WBF7</accession>
<evidence type="ECO:0000256" key="3">
    <source>
        <dbReference type="ARBA" id="ARBA00023136"/>
    </source>
</evidence>
<comment type="subcellular location">
    <subcellularLocation>
        <location evidence="1">Membrane</location>
    </subcellularLocation>
</comment>